<keyword evidence="2" id="KW-0238">DNA-binding</keyword>
<keyword evidence="8" id="KW-1185">Reference proteome</keyword>
<dbReference type="Pfam" id="PF01418">
    <property type="entry name" value="HTH_6"/>
    <property type="match status" value="1"/>
</dbReference>
<dbReference type="GO" id="GO:0097367">
    <property type="term" value="F:carbohydrate derivative binding"/>
    <property type="evidence" value="ECO:0007669"/>
    <property type="project" value="InterPro"/>
</dbReference>
<protein>
    <submittedName>
        <fullName evidence="7">Transcriptional regulator, RpiR family</fullName>
    </submittedName>
</protein>
<proteinExistence type="predicted"/>
<dbReference type="InterPro" id="IPR001347">
    <property type="entry name" value="SIS_dom"/>
</dbReference>
<dbReference type="Proteomes" id="UP000192582">
    <property type="component" value="Unassembled WGS sequence"/>
</dbReference>
<dbReference type="Gene3D" id="3.40.50.10490">
    <property type="entry name" value="Glucose-6-phosphate isomerase like protein, domain 1"/>
    <property type="match status" value="1"/>
</dbReference>
<keyword evidence="1" id="KW-0805">Transcription regulation</keyword>
<dbReference type="RefSeq" id="WP_245808109.1">
    <property type="nucleotide sequence ID" value="NZ_FWWU01000003.1"/>
</dbReference>
<accession>A0A1W1UDM5</accession>
<dbReference type="PANTHER" id="PTHR30514:SF1">
    <property type="entry name" value="HTH-TYPE TRANSCRIPTIONAL REGULATOR HEXR-RELATED"/>
    <property type="match status" value="1"/>
</dbReference>
<dbReference type="Gene3D" id="1.10.10.10">
    <property type="entry name" value="Winged helix-like DNA-binding domain superfamily/Winged helix DNA-binding domain"/>
    <property type="match status" value="1"/>
</dbReference>
<feature type="domain" description="HTH rpiR-type" evidence="5">
    <location>
        <begin position="29"/>
        <end position="105"/>
    </location>
</feature>
<dbReference type="InterPro" id="IPR009057">
    <property type="entry name" value="Homeodomain-like_sf"/>
</dbReference>
<dbReference type="PANTHER" id="PTHR30514">
    <property type="entry name" value="GLUCOKINASE"/>
    <property type="match status" value="1"/>
</dbReference>
<evidence type="ECO:0000313" key="7">
    <source>
        <dbReference type="EMBL" id="SMB79195.1"/>
    </source>
</evidence>
<dbReference type="SUPFAM" id="SSF53697">
    <property type="entry name" value="SIS domain"/>
    <property type="match status" value="1"/>
</dbReference>
<organism evidence="7 8">
    <name type="scientific">Deinococcus hopiensis KR-140</name>
    <dbReference type="NCBI Taxonomy" id="695939"/>
    <lineage>
        <taxon>Bacteria</taxon>
        <taxon>Thermotogati</taxon>
        <taxon>Deinococcota</taxon>
        <taxon>Deinococci</taxon>
        <taxon>Deinococcales</taxon>
        <taxon>Deinococcaceae</taxon>
        <taxon>Deinococcus</taxon>
    </lineage>
</organism>
<dbReference type="InterPro" id="IPR047640">
    <property type="entry name" value="RpiR-like"/>
</dbReference>
<dbReference type="STRING" id="695939.SAMN00790413_05828"/>
<dbReference type="PROSITE" id="PS51071">
    <property type="entry name" value="HTH_RPIR"/>
    <property type="match status" value="1"/>
</dbReference>
<dbReference type="SUPFAM" id="SSF46689">
    <property type="entry name" value="Homeodomain-like"/>
    <property type="match status" value="1"/>
</dbReference>
<evidence type="ECO:0000259" key="5">
    <source>
        <dbReference type="PROSITE" id="PS51071"/>
    </source>
</evidence>
<dbReference type="GO" id="GO:0003700">
    <property type="term" value="F:DNA-binding transcription factor activity"/>
    <property type="evidence" value="ECO:0007669"/>
    <property type="project" value="InterPro"/>
</dbReference>
<reference evidence="7 8" key="1">
    <citation type="submission" date="2017-04" db="EMBL/GenBank/DDBJ databases">
        <authorList>
            <person name="Afonso C.L."/>
            <person name="Miller P.J."/>
            <person name="Scott M.A."/>
            <person name="Spackman E."/>
            <person name="Goraichik I."/>
            <person name="Dimitrov K.M."/>
            <person name="Suarez D.L."/>
            <person name="Swayne D.E."/>
        </authorList>
    </citation>
    <scope>NUCLEOTIDE SEQUENCE [LARGE SCALE GENOMIC DNA]</scope>
    <source>
        <strain evidence="7 8">KR-140</strain>
    </source>
</reference>
<evidence type="ECO:0000256" key="3">
    <source>
        <dbReference type="ARBA" id="ARBA00023163"/>
    </source>
</evidence>
<dbReference type="GO" id="GO:1901135">
    <property type="term" value="P:carbohydrate derivative metabolic process"/>
    <property type="evidence" value="ECO:0007669"/>
    <property type="project" value="InterPro"/>
</dbReference>
<dbReference type="InterPro" id="IPR046348">
    <property type="entry name" value="SIS_dom_sf"/>
</dbReference>
<dbReference type="PROSITE" id="PS51464">
    <property type="entry name" value="SIS"/>
    <property type="match status" value="1"/>
</dbReference>
<feature type="domain" description="SIS" evidence="6">
    <location>
        <begin position="143"/>
        <end position="283"/>
    </location>
</feature>
<evidence type="ECO:0000256" key="1">
    <source>
        <dbReference type="ARBA" id="ARBA00023015"/>
    </source>
</evidence>
<feature type="region of interest" description="Disordered" evidence="4">
    <location>
        <begin position="1"/>
        <end position="29"/>
    </location>
</feature>
<dbReference type="InterPro" id="IPR035472">
    <property type="entry name" value="RpiR-like_SIS"/>
</dbReference>
<dbReference type="GO" id="GO:0003677">
    <property type="term" value="F:DNA binding"/>
    <property type="evidence" value="ECO:0007669"/>
    <property type="project" value="UniProtKB-KW"/>
</dbReference>
<keyword evidence="3" id="KW-0804">Transcription</keyword>
<name>A0A1W1UDM5_9DEIO</name>
<dbReference type="CDD" id="cd05013">
    <property type="entry name" value="SIS_RpiR"/>
    <property type="match status" value="1"/>
</dbReference>
<dbReference type="InterPro" id="IPR036388">
    <property type="entry name" value="WH-like_DNA-bd_sf"/>
</dbReference>
<evidence type="ECO:0000259" key="6">
    <source>
        <dbReference type="PROSITE" id="PS51464"/>
    </source>
</evidence>
<dbReference type="EMBL" id="FWWU01000003">
    <property type="protein sequence ID" value="SMB79195.1"/>
    <property type="molecule type" value="Genomic_DNA"/>
</dbReference>
<evidence type="ECO:0000313" key="8">
    <source>
        <dbReference type="Proteomes" id="UP000192582"/>
    </source>
</evidence>
<evidence type="ECO:0000256" key="4">
    <source>
        <dbReference type="SAM" id="MobiDB-lite"/>
    </source>
</evidence>
<dbReference type="Pfam" id="PF01380">
    <property type="entry name" value="SIS"/>
    <property type="match status" value="1"/>
</dbReference>
<dbReference type="AlphaFoldDB" id="A0A1W1UDM5"/>
<gene>
    <name evidence="7" type="ORF">SAMN00790413_05828</name>
</gene>
<evidence type="ECO:0000256" key="2">
    <source>
        <dbReference type="ARBA" id="ARBA00023125"/>
    </source>
</evidence>
<dbReference type="InterPro" id="IPR000281">
    <property type="entry name" value="HTH_RpiR"/>
</dbReference>
<sequence length="300" mass="31029">MTDLFVSPPTPTSKPSGTQAATRTGNGRPSALSRLMAEQAQLPPTLGRVAAYVNAHPEEVIYQTITELATAAGVVESTVTRLCRRLGFSGFHAFKIALSGDVLTSVGETAVGETDPLSLAAHQVTQAVQGTRHLVDPAALERVAAAIADARRVDVAGQSNSGLSAQFLANKLARVGVMAIAHTDPHLAAVAAATQRTGGVVIGLTRSGSTIDTVQTLKLAAARGAFTVAVTHRASSPVTRYAREVLSTASPEAPLAGGAISSLVSQVLIIEALYLTLLPRLPGADALLRETAESVVEKKY</sequence>